<accession>A0ACB8DE37</accession>
<comment type="caution">
    <text evidence="1">The sequence shown here is derived from an EMBL/GenBank/DDBJ whole genome shotgun (WGS) entry which is preliminary data.</text>
</comment>
<proteinExistence type="predicted"/>
<evidence type="ECO:0000313" key="1">
    <source>
        <dbReference type="EMBL" id="KAH7966296.1"/>
    </source>
</evidence>
<organism evidence="1 2">
    <name type="scientific">Dermacentor silvarum</name>
    <name type="common">Tick</name>
    <dbReference type="NCBI Taxonomy" id="543639"/>
    <lineage>
        <taxon>Eukaryota</taxon>
        <taxon>Metazoa</taxon>
        <taxon>Ecdysozoa</taxon>
        <taxon>Arthropoda</taxon>
        <taxon>Chelicerata</taxon>
        <taxon>Arachnida</taxon>
        <taxon>Acari</taxon>
        <taxon>Parasitiformes</taxon>
        <taxon>Ixodida</taxon>
        <taxon>Ixodoidea</taxon>
        <taxon>Ixodidae</taxon>
        <taxon>Rhipicephalinae</taxon>
        <taxon>Dermacentor</taxon>
    </lineage>
</organism>
<sequence length="380" mass="42160">MLSRHPIYIYDRPIVTSGCAGDPAILYGQEGVRQPFGGGTNRDANHHRAAFPATADAGETQGLPLRAVSGKKYSFLAEWDDASTFSVRNFILNFFTRDSTVEMIELKTRRMFLRRTECEDCSLSDLYAGNVVAVLSRHLRILGYADAQTAAFLAPKHERFDEGLLSDPVVCIQVLGERVLARLRNQPVKTEGGDSDQQAATLQSLCWISKDKPSAEKESVVLFGNQFERRCNTAVFENTTCCVVKPHVFKDGNVSSVLRKILTSGFELTALQMFHLDCAKAEEFLLVYKGVAPNYTTMVQQLCSGPCLAMEIRSSSNSQNSALHFKEIVGPADPVLARRLYPNSLRADVGRDLHKNGVHCTDVPEDSRIEVEFFFHAGKS</sequence>
<evidence type="ECO:0000313" key="2">
    <source>
        <dbReference type="Proteomes" id="UP000821865"/>
    </source>
</evidence>
<protein>
    <submittedName>
        <fullName evidence="1">Uncharacterized protein</fullName>
    </submittedName>
</protein>
<keyword evidence="2" id="KW-1185">Reference proteome</keyword>
<gene>
    <name evidence="1" type="ORF">HPB49_015066</name>
</gene>
<dbReference type="Proteomes" id="UP000821865">
    <property type="component" value="Chromosome 2"/>
</dbReference>
<reference evidence="1" key="1">
    <citation type="submission" date="2020-05" db="EMBL/GenBank/DDBJ databases">
        <title>Large-scale comparative analyses of tick genomes elucidate their genetic diversity and vector capacities.</title>
        <authorList>
            <person name="Jia N."/>
            <person name="Wang J."/>
            <person name="Shi W."/>
            <person name="Du L."/>
            <person name="Sun Y."/>
            <person name="Zhan W."/>
            <person name="Jiang J."/>
            <person name="Wang Q."/>
            <person name="Zhang B."/>
            <person name="Ji P."/>
            <person name="Sakyi L.B."/>
            <person name="Cui X."/>
            <person name="Yuan T."/>
            <person name="Jiang B."/>
            <person name="Yang W."/>
            <person name="Lam T.T.-Y."/>
            <person name="Chang Q."/>
            <person name="Ding S."/>
            <person name="Wang X."/>
            <person name="Zhu J."/>
            <person name="Ruan X."/>
            <person name="Zhao L."/>
            <person name="Wei J."/>
            <person name="Que T."/>
            <person name="Du C."/>
            <person name="Cheng J."/>
            <person name="Dai P."/>
            <person name="Han X."/>
            <person name="Huang E."/>
            <person name="Gao Y."/>
            <person name="Liu J."/>
            <person name="Shao H."/>
            <person name="Ye R."/>
            <person name="Li L."/>
            <person name="Wei W."/>
            <person name="Wang X."/>
            <person name="Wang C."/>
            <person name="Yang T."/>
            <person name="Huo Q."/>
            <person name="Li W."/>
            <person name="Guo W."/>
            <person name="Chen H."/>
            <person name="Zhou L."/>
            <person name="Ni X."/>
            <person name="Tian J."/>
            <person name="Zhou Y."/>
            <person name="Sheng Y."/>
            <person name="Liu T."/>
            <person name="Pan Y."/>
            <person name="Xia L."/>
            <person name="Li J."/>
            <person name="Zhao F."/>
            <person name="Cao W."/>
        </authorList>
    </citation>
    <scope>NUCLEOTIDE SEQUENCE</scope>
    <source>
        <strain evidence="1">Dsil-2018</strain>
    </source>
</reference>
<dbReference type="EMBL" id="CM023471">
    <property type="protein sequence ID" value="KAH7966296.1"/>
    <property type="molecule type" value="Genomic_DNA"/>
</dbReference>
<name>A0ACB8DE37_DERSI</name>